<feature type="transmembrane region" description="Helical" evidence="1">
    <location>
        <begin position="114"/>
        <end position="135"/>
    </location>
</feature>
<dbReference type="GO" id="GO:0015558">
    <property type="term" value="F:secondary active p-aminobenzoyl-glutamate transmembrane transporter activity"/>
    <property type="evidence" value="ECO:0007669"/>
    <property type="project" value="InterPro"/>
</dbReference>
<feature type="transmembrane region" description="Helical" evidence="1">
    <location>
        <begin position="141"/>
        <end position="158"/>
    </location>
</feature>
<sequence>MVKKRKGLFQKSLDFIETTGNKLPHPITLFAILALLVLVASAVISATGVSVEHPGNPGEMITVTNLLNGDGIVYIFTTMVDNFINFAPLGMVLATMLGIGLAERSGLIGAALRGFVLVIPKSLITAGLVFAGIMSSVATDAGYVVLPPLGAVIFVALGRHPLAGLSAAFAGVSAGFSANLILSALEPLLGNMTIEAAAIIDPAYAANMNIAMNYYFIIASVFLLTIVGAFVTEKVVEPRLGTYTGDYKEDLNKLSTIEKKGLKYAGLSLLIGVVGILFLIFPETAPLRAGHDLIESPFMDALVPIIILFFFIPGLVYGKVTKSIKNDKDVASQLSDTMASMGMFIVLSFTAGQFVAYFNESNIGMLIGVYGAEFLQSINLGGIPLIILFIIIAGIINLFIGSASAKWAMMAPVFIPIMMQYGYSPELTQMAYRIADSSTNIISPLMTYFAMIIAFAKKYDNRMGIGTLISTMFPYSIFFFIAWTIMLIVWIVFGFDLGPGSPIHYSY</sequence>
<organism evidence="2 3">
    <name type="scientific">Paraliobacillus quinghaiensis</name>
    <dbReference type="NCBI Taxonomy" id="470815"/>
    <lineage>
        <taxon>Bacteria</taxon>
        <taxon>Bacillati</taxon>
        <taxon>Bacillota</taxon>
        <taxon>Bacilli</taxon>
        <taxon>Bacillales</taxon>
        <taxon>Bacillaceae</taxon>
        <taxon>Paraliobacillus</taxon>
    </lineage>
</organism>
<keyword evidence="1" id="KW-0472">Membrane</keyword>
<reference evidence="2" key="1">
    <citation type="journal article" date="2014" name="Int. J. Syst. Evol. Microbiol.">
        <title>Complete genome sequence of Corynebacterium casei LMG S-19264T (=DSM 44701T), isolated from a smear-ripened cheese.</title>
        <authorList>
            <consortium name="US DOE Joint Genome Institute (JGI-PGF)"/>
            <person name="Walter F."/>
            <person name="Albersmeier A."/>
            <person name="Kalinowski J."/>
            <person name="Ruckert C."/>
        </authorList>
    </citation>
    <scope>NUCLEOTIDE SEQUENCE</scope>
    <source>
        <strain evidence="2">CGMCC 1.6333</strain>
    </source>
</reference>
<name>A0A917WYI1_9BACI</name>
<feature type="transmembrane region" description="Helical" evidence="1">
    <location>
        <begin position="27"/>
        <end position="51"/>
    </location>
</feature>
<comment type="caution">
    <text evidence="2">The sequence shown here is derived from an EMBL/GenBank/DDBJ whole genome shotgun (WGS) entry which is preliminary data.</text>
</comment>
<evidence type="ECO:0000256" key="1">
    <source>
        <dbReference type="SAM" id="Phobius"/>
    </source>
</evidence>
<accession>A0A917WYI1</accession>
<feature type="transmembrane region" description="Helical" evidence="1">
    <location>
        <begin position="301"/>
        <end position="318"/>
    </location>
</feature>
<dbReference type="GO" id="GO:1902604">
    <property type="term" value="P:p-aminobenzoyl-glutamate transmembrane transport"/>
    <property type="evidence" value="ECO:0007669"/>
    <property type="project" value="InterPro"/>
</dbReference>
<feature type="transmembrane region" description="Helical" evidence="1">
    <location>
        <begin position="339"/>
        <end position="358"/>
    </location>
</feature>
<feature type="transmembrane region" description="Helical" evidence="1">
    <location>
        <begin position="165"/>
        <end position="185"/>
    </location>
</feature>
<dbReference type="Pfam" id="PF03806">
    <property type="entry name" value="ABG_transport"/>
    <property type="match status" value="1"/>
</dbReference>
<keyword evidence="3" id="KW-1185">Reference proteome</keyword>
<dbReference type="PANTHER" id="PTHR30282:SF0">
    <property type="entry name" value="P-AMINOBENZOYL-GLUTAMATE TRANSPORT PROTEIN"/>
    <property type="match status" value="1"/>
</dbReference>
<gene>
    <name evidence="2" type="ORF">GCM10011351_27680</name>
</gene>
<feature type="transmembrane region" description="Helical" evidence="1">
    <location>
        <begin position="261"/>
        <end position="281"/>
    </location>
</feature>
<feature type="transmembrane region" description="Helical" evidence="1">
    <location>
        <begin position="378"/>
        <end position="400"/>
    </location>
</feature>
<dbReference type="PANTHER" id="PTHR30282">
    <property type="entry name" value="P-AMINOBENZOYL GLUTAMATE TRANSPORTER"/>
    <property type="match status" value="1"/>
</dbReference>
<feature type="transmembrane region" description="Helical" evidence="1">
    <location>
        <begin position="468"/>
        <end position="493"/>
    </location>
</feature>
<feature type="transmembrane region" description="Helical" evidence="1">
    <location>
        <begin position="212"/>
        <end position="231"/>
    </location>
</feature>
<dbReference type="InterPro" id="IPR004697">
    <property type="entry name" value="AbgT"/>
</dbReference>
<feature type="transmembrane region" description="Helical" evidence="1">
    <location>
        <begin position="71"/>
        <end position="102"/>
    </location>
</feature>
<keyword evidence="1" id="KW-1133">Transmembrane helix</keyword>
<dbReference type="OrthoDB" id="3314392at2"/>
<dbReference type="Proteomes" id="UP000618460">
    <property type="component" value="Unassembled WGS sequence"/>
</dbReference>
<dbReference type="AlphaFoldDB" id="A0A917WYI1"/>
<feature type="transmembrane region" description="Helical" evidence="1">
    <location>
        <begin position="438"/>
        <end position="456"/>
    </location>
</feature>
<evidence type="ECO:0000313" key="3">
    <source>
        <dbReference type="Proteomes" id="UP000618460"/>
    </source>
</evidence>
<proteinExistence type="predicted"/>
<protein>
    <submittedName>
        <fullName evidence="2">Aminobenzoyl-glutamate transporter</fullName>
    </submittedName>
</protein>
<feature type="transmembrane region" description="Helical" evidence="1">
    <location>
        <begin position="407"/>
        <end position="423"/>
    </location>
</feature>
<evidence type="ECO:0000313" key="2">
    <source>
        <dbReference type="EMBL" id="GGM39985.1"/>
    </source>
</evidence>
<dbReference type="EMBL" id="BMLG01000021">
    <property type="protein sequence ID" value="GGM39985.1"/>
    <property type="molecule type" value="Genomic_DNA"/>
</dbReference>
<dbReference type="RefSeq" id="WP_117156201.1">
    <property type="nucleotide sequence ID" value="NZ_BMLG01000021.1"/>
</dbReference>
<keyword evidence="1" id="KW-0812">Transmembrane</keyword>
<reference evidence="2" key="2">
    <citation type="submission" date="2020-09" db="EMBL/GenBank/DDBJ databases">
        <authorList>
            <person name="Sun Q."/>
            <person name="Zhou Y."/>
        </authorList>
    </citation>
    <scope>NUCLEOTIDE SEQUENCE</scope>
    <source>
        <strain evidence="2">CGMCC 1.6333</strain>
    </source>
</reference>